<evidence type="ECO:0000313" key="3">
    <source>
        <dbReference type="EMBL" id="KAJ6438260.1"/>
    </source>
</evidence>
<evidence type="ECO:0000256" key="1">
    <source>
        <dbReference type="SAM" id="Coils"/>
    </source>
</evidence>
<dbReference type="EMBL" id="JAQHRD010000008">
    <property type="protein sequence ID" value="KAJ6438260.1"/>
    <property type="molecule type" value="Genomic_DNA"/>
</dbReference>
<feature type="coiled-coil region" evidence="1">
    <location>
        <begin position="401"/>
        <end position="428"/>
    </location>
</feature>
<reference evidence="3" key="1">
    <citation type="submission" date="2023-01" db="EMBL/GenBank/DDBJ databases">
        <title>The growth and conidiation of Purpureocillium lavendulum are regulated by nitrogen source and histone H3K14 acetylation.</title>
        <authorList>
            <person name="Tang P."/>
            <person name="Han J."/>
            <person name="Zhang C."/>
            <person name="Tang P."/>
            <person name="Qi F."/>
            <person name="Zhang K."/>
            <person name="Liang L."/>
        </authorList>
    </citation>
    <scope>NUCLEOTIDE SEQUENCE</scope>
    <source>
        <strain evidence="3">YMF1.00683</strain>
    </source>
</reference>
<comment type="caution">
    <text evidence="3">The sequence shown here is derived from an EMBL/GenBank/DDBJ whole genome shotgun (WGS) entry which is preliminary data.</text>
</comment>
<feature type="compositionally biased region" description="Low complexity" evidence="2">
    <location>
        <begin position="738"/>
        <end position="767"/>
    </location>
</feature>
<protein>
    <submittedName>
        <fullName evidence="3">Alpha-L-fucosidase</fullName>
    </submittedName>
</protein>
<accession>A0AB34FH53</accession>
<feature type="compositionally biased region" description="Basic and acidic residues" evidence="2">
    <location>
        <begin position="782"/>
        <end position="802"/>
    </location>
</feature>
<dbReference type="PANTHER" id="PTHR21974">
    <property type="entry name" value="RE15880P"/>
    <property type="match status" value="1"/>
</dbReference>
<feature type="region of interest" description="Disordered" evidence="2">
    <location>
        <begin position="717"/>
        <end position="802"/>
    </location>
</feature>
<dbReference type="Proteomes" id="UP001163105">
    <property type="component" value="Unassembled WGS sequence"/>
</dbReference>
<proteinExistence type="predicted"/>
<evidence type="ECO:0000256" key="2">
    <source>
        <dbReference type="SAM" id="MobiDB-lite"/>
    </source>
</evidence>
<evidence type="ECO:0000313" key="4">
    <source>
        <dbReference type="Proteomes" id="UP001163105"/>
    </source>
</evidence>
<keyword evidence="1" id="KW-0175">Coiled coil</keyword>
<name>A0AB34FH53_9HYPO</name>
<dbReference type="AlphaFoldDB" id="A0AB34FH53"/>
<dbReference type="PANTHER" id="PTHR21974:SF2">
    <property type="entry name" value="RE15880P"/>
    <property type="match status" value="1"/>
</dbReference>
<keyword evidence="4" id="KW-1185">Reference proteome</keyword>
<organism evidence="3 4">
    <name type="scientific">Purpureocillium lavendulum</name>
    <dbReference type="NCBI Taxonomy" id="1247861"/>
    <lineage>
        <taxon>Eukaryota</taxon>
        <taxon>Fungi</taxon>
        <taxon>Dikarya</taxon>
        <taxon>Ascomycota</taxon>
        <taxon>Pezizomycotina</taxon>
        <taxon>Sordariomycetes</taxon>
        <taxon>Hypocreomycetidae</taxon>
        <taxon>Hypocreales</taxon>
        <taxon>Ophiocordycipitaceae</taxon>
        <taxon>Purpureocillium</taxon>
    </lineage>
</organism>
<gene>
    <name evidence="3" type="ORF">O9K51_08852</name>
</gene>
<feature type="coiled-coil region" evidence="1">
    <location>
        <begin position="483"/>
        <end position="513"/>
    </location>
</feature>
<sequence length="802" mass="89488">MNLHSRPHTLESVNADVLIAILAACDSFSDLASCIRASPTLLHAFLSAKATVLLHVVSNILGPATRDAALLARTSGFNGEDHEREREVDAAVQDYKARLRVTGVPWVTTLDADAAVALVRVTRLTQFYVNLFSYFRFHYFAQRRDATQVEPPTTTTPRPPLNLRPQQCLSRTERGRIAQAVLRCQLLKHIHEGKYWDPRDHPRFTRDVLSLFHPWELEQVSDMDEFLGHLVGSLADYEVKKRAYSSEHTPERWNYWWTHCIPSLEEFAMKIKRTLDLDSSLLARLCQEGHVFISRMSSRSGFFNIFKGSHGFRGPSFSFSSQQLFGDIAATDFGQETSTSSKPWAWDDALRGHETFRWGRDLAHHHTCGMADISAKIQDAAAQNSDLLRTLAETDHAPPDLEQHNRFLEELQAQLRASDARVKSLGAKRALELKEHKKYRDSSVRRFMYKAAGRRDRFAEKADKGERDYFEVLQRAHDEDKINAGLRAQAEQAQQAARELEAVAARNRDAQARLDALYHAIFAGPTPQFPDEDAAEQRCDVLLAAYRGAREACEAEAAAARLLANGDALMRQGLQQIATALSYSRVDMFGGGGFADMMERNALADADRSVMMARLQVSRAQKASPHVKELPGVNINHGHIFADVFFDNIFTDMAFHEEIKRGQAEMLRCANALRLELGAAQTRRDRFQGELARHEADLKECRIVLQEERRRVFDAVAALPPPPDEGPPISYEEAVRQGPSTTTTAAAAAAASTATAAGPSTTAAAEEPAADGAQGNQGSRAVAKDDQGKKPLAEEPAREWWE</sequence>